<dbReference type="Pfam" id="PF01494">
    <property type="entry name" value="FAD_binding_3"/>
    <property type="match status" value="1"/>
</dbReference>
<dbReference type="GO" id="GO:0071949">
    <property type="term" value="F:FAD binding"/>
    <property type="evidence" value="ECO:0007669"/>
    <property type="project" value="InterPro"/>
</dbReference>
<dbReference type="Proteomes" id="UP000574133">
    <property type="component" value="Unassembled WGS sequence"/>
</dbReference>
<comment type="caution">
    <text evidence="2">The sequence shown here is derived from an EMBL/GenBank/DDBJ whole genome shotgun (WGS) entry which is preliminary data.</text>
</comment>
<evidence type="ECO:0000259" key="1">
    <source>
        <dbReference type="Pfam" id="PF01494"/>
    </source>
</evidence>
<dbReference type="SUPFAM" id="SSF51905">
    <property type="entry name" value="FAD/NAD(P)-binding domain"/>
    <property type="match status" value="1"/>
</dbReference>
<dbReference type="PANTHER" id="PTHR42685">
    <property type="entry name" value="GERANYLGERANYL DIPHOSPHATE REDUCTASE"/>
    <property type="match status" value="1"/>
</dbReference>
<reference evidence="2 3" key="1">
    <citation type="submission" date="2020-08" db="EMBL/GenBank/DDBJ databases">
        <title>Cohnella phylogeny.</title>
        <authorList>
            <person name="Dunlap C."/>
        </authorList>
    </citation>
    <scope>NUCLEOTIDE SEQUENCE [LARGE SCALE GENOMIC DNA]</scope>
    <source>
        <strain evidence="2 3">DSM 103658</strain>
    </source>
</reference>
<proteinExistence type="predicted"/>
<dbReference type="EMBL" id="JACJVN010000039">
    <property type="protein sequence ID" value="MBB6677839.1"/>
    <property type="molecule type" value="Genomic_DNA"/>
</dbReference>
<dbReference type="PRINTS" id="PR00420">
    <property type="entry name" value="RNGMNOXGNASE"/>
</dbReference>
<dbReference type="InterPro" id="IPR002938">
    <property type="entry name" value="FAD-bd"/>
</dbReference>
<organism evidence="2 3">
    <name type="scientific">Cohnella lubricantis</name>
    <dbReference type="NCBI Taxonomy" id="2163172"/>
    <lineage>
        <taxon>Bacteria</taxon>
        <taxon>Bacillati</taxon>
        <taxon>Bacillota</taxon>
        <taxon>Bacilli</taxon>
        <taxon>Bacillales</taxon>
        <taxon>Paenibacillaceae</taxon>
        <taxon>Cohnella</taxon>
    </lineage>
</organism>
<dbReference type="InterPro" id="IPR050407">
    <property type="entry name" value="Geranylgeranyl_reductase"/>
</dbReference>
<gene>
    <name evidence="2" type="ORF">H4Q31_10940</name>
</gene>
<dbReference type="AlphaFoldDB" id="A0A841TCW0"/>
<dbReference type="InterPro" id="IPR036188">
    <property type="entry name" value="FAD/NAD-bd_sf"/>
</dbReference>
<protein>
    <submittedName>
        <fullName evidence="2">NAD(P)/FAD-dependent oxidoreductase</fullName>
    </submittedName>
</protein>
<feature type="domain" description="FAD-binding" evidence="1">
    <location>
        <begin position="5"/>
        <end position="318"/>
    </location>
</feature>
<name>A0A841TCW0_9BACL</name>
<dbReference type="Gene3D" id="3.50.50.60">
    <property type="entry name" value="FAD/NAD(P)-binding domain"/>
    <property type="match status" value="1"/>
</dbReference>
<keyword evidence="3" id="KW-1185">Reference proteome</keyword>
<evidence type="ECO:0000313" key="2">
    <source>
        <dbReference type="EMBL" id="MBB6677839.1"/>
    </source>
</evidence>
<evidence type="ECO:0000313" key="3">
    <source>
        <dbReference type="Proteomes" id="UP000574133"/>
    </source>
</evidence>
<sequence length="382" mass="41069">MPTDADAVVIGAGLAGSAMAYAMAKKGWDVVLLDKLTFPKHKACGEFLSPEAQTTLRALGLDSAIRSLHPADMTKVRIHTEHGSTLEIPLPGLALGMSRFALDNQLQASARAEGAALLEGCSVYAAEPIEDGYRVEYGCQPSEKLTIRSRIVIGAGGRRMSGGGFRQSASATHDRAYVGIKSHYTRSDHSPIVDLYFFRGGYIGIAPVEGERLNVAAIVLRSAYPKLHAAATIERILEKAIRRIPALEARLAGTAPIPGTQAAAFPVAISGAPRAWSHMPLIGDAAAVIPPFCGDGMAMALRSAELCAPLADAYLRGDIRMAEWRDSYTRQLHEQFSSALQWGRRLERVMSRPGLSSLLLRIGSFAPGMAERIVRATRLQID</sequence>
<dbReference type="PANTHER" id="PTHR42685:SF22">
    <property type="entry name" value="CONDITIONED MEDIUM FACTOR RECEPTOR 1"/>
    <property type="match status" value="1"/>
</dbReference>
<dbReference type="RefSeq" id="WP_185179118.1">
    <property type="nucleotide sequence ID" value="NZ_CBCSEP010000017.1"/>
</dbReference>
<accession>A0A841TCW0</accession>